<accession>A0A388JXS7</accession>
<dbReference type="AlphaFoldDB" id="A0A388JXS7"/>
<proteinExistence type="predicted"/>
<reference evidence="1 2" key="1">
    <citation type="journal article" date="2018" name="Cell">
        <title>The Chara Genome: Secondary Complexity and Implications for Plant Terrestrialization.</title>
        <authorList>
            <person name="Nishiyama T."/>
            <person name="Sakayama H."/>
            <person name="Vries J.D."/>
            <person name="Buschmann H."/>
            <person name="Saint-Marcoux D."/>
            <person name="Ullrich K.K."/>
            <person name="Haas F.B."/>
            <person name="Vanderstraeten L."/>
            <person name="Becker D."/>
            <person name="Lang D."/>
            <person name="Vosolsobe S."/>
            <person name="Rombauts S."/>
            <person name="Wilhelmsson P.K.I."/>
            <person name="Janitza P."/>
            <person name="Kern R."/>
            <person name="Heyl A."/>
            <person name="Rumpler F."/>
            <person name="Villalobos L.I.A.C."/>
            <person name="Clay J.M."/>
            <person name="Skokan R."/>
            <person name="Toyoda A."/>
            <person name="Suzuki Y."/>
            <person name="Kagoshima H."/>
            <person name="Schijlen E."/>
            <person name="Tajeshwar N."/>
            <person name="Catarino B."/>
            <person name="Hetherington A.J."/>
            <person name="Saltykova A."/>
            <person name="Bonnot C."/>
            <person name="Breuninger H."/>
            <person name="Symeonidi A."/>
            <person name="Radhakrishnan G.V."/>
            <person name="Van Nieuwerburgh F."/>
            <person name="Deforce D."/>
            <person name="Chang C."/>
            <person name="Karol K.G."/>
            <person name="Hedrich R."/>
            <person name="Ulvskov P."/>
            <person name="Glockner G."/>
            <person name="Delwiche C.F."/>
            <person name="Petrasek J."/>
            <person name="Van de Peer Y."/>
            <person name="Friml J."/>
            <person name="Beilby M."/>
            <person name="Dolan L."/>
            <person name="Kohara Y."/>
            <person name="Sugano S."/>
            <person name="Fujiyama A."/>
            <person name="Delaux P.-M."/>
            <person name="Quint M."/>
            <person name="TheiBen G."/>
            <person name="Hagemann M."/>
            <person name="Harholt J."/>
            <person name="Dunand C."/>
            <person name="Zachgo S."/>
            <person name="Langdale J."/>
            <person name="Maumus F."/>
            <person name="Straeten D.V.D."/>
            <person name="Gould S.B."/>
            <person name="Rensing S.A."/>
        </authorList>
    </citation>
    <scope>NUCLEOTIDE SEQUENCE [LARGE SCALE GENOMIC DNA]</scope>
    <source>
        <strain evidence="1 2">S276</strain>
    </source>
</reference>
<sequence length="75" mass="8548">MIFDGVLPLAALVELRHNQMQDGRDMIDEDDENSAKLSTWLYLTTAEQQHCQWRSVRGLNRTTAELTSVIDADGR</sequence>
<dbReference type="EMBL" id="BFEA01000029">
    <property type="protein sequence ID" value="GBG62523.1"/>
    <property type="molecule type" value="Genomic_DNA"/>
</dbReference>
<organism evidence="1 2">
    <name type="scientific">Chara braunii</name>
    <name type="common">Braun's stonewort</name>
    <dbReference type="NCBI Taxonomy" id="69332"/>
    <lineage>
        <taxon>Eukaryota</taxon>
        <taxon>Viridiplantae</taxon>
        <taxon>Streptophyta</taxon>
        <taxon>Charophyceae</taxon>
        <taxon>Charales</taxon>
        <taxon>Characeae</taxon>
        <taxon>Chara</taxon>
    </lineage>
</organism>
<name>A0A388JXS7_CHABU</name>
<evidence type="ECO:0000313" key="2">
    <source>
        <dbReference type="Proteomes" id="UP000265515"/>
    </source>
</evidence>
<gene>
    <name evidence="1" type="ORF">CBR_g30841</name>
</gene>
<dbReference type="Proteomes" id="UP000265515">
    <property type="component" value="Unassembled WGS sequence"/>
</dbReference>
<protein>
    <submittedName>
        <fullName evidence="1">Uncharacterized protein</fullName>
    </submittedName>
</protein>
<comment type="caution">
    <text evidence="1">The sequence shown here is derived from an EMBL/GenBank/DDBJ whole genome shotgun (WGS) entry which is preliminary data.</text>
</comment>
<dbReference type="Gramene" id="GBG62523">
    <property type="protein sequence ID" value="GBG62523"/>
    <property type="gene ID" value="CBR_g30841"/>
</dbReference>
<keyword evidence="2" id="KW-1185">Reference proteome</keyword>
<evidence type="ECO:0000313" key="1">
    <source>
        <dbReference type="EMBL" id="GBG62523.1"/>
    </source>
</evidence>